<dbReference type="EMBL" id="CP036290">
    <property type="protein sequence ID" value="QDU86268.1"/>
    <property type="molecule type" value="Genomic_DNA"/>
</dbReference>
<evidence type="ECO:0008006" key="4">
    <source>
        <dbReference type="Google" id="ProtNLM"/>
    </source>
</evidence>
<feature type="signal peptide" evidence="1">
    <location>
        <begin position="1"/>
        <end position="19"/>
    </location>
</feature>
<keyword evidence="1" id="KW-0732">Signal</keyword>
<dbReference type="AlphaFoldDB" id="A0A518D468"/>
<dbReference type="Proteomes" id="UP000319342">
    <property type="component" value="Chromosome"/>
</dbReference>
<feature type="chain" id="PRO_5021969655" description="Prenyltransferase and squalene oxidase repeat protein" evidence="1">
    <location>
        <begin position="20"/>
        <end position="410"/>
    </location>
</feature>
<keyword evidence="3" id="KW-1185">Reference proteome</keyword>
<dbReference type="SUPFAM" id="SSF48239">
    <property type="entry name" value="Terpenoid cyclases/Protein prenyltransferases"/>
    <property type="match status" value="1"/>
</dbReference>
<dbReference type="RefSeq" id="WP_145191184.1">
    <property type="nucleotide sequence ID" value="NZ_CP036290.1"/>
</dbReference>
<dbReference type="InterPro" id="IPR008930">
    <property type="entry name" value="Terpenoid_cyclase/PrenylTrfase"/>
</dbReference>
<evidence type="ECO:0000256" key="1">
    <source>
        <dbReference type="SAM" id="SignalP"/>
    </source>
</evidence>
<gene>
    <name evidence="2" type="ORF">Pla163_34190</name>
</gene>
<protein>
    <recommendedName>
        <fullName evidence="4">Prenyltransferase and squalene oxidase repeat protein</fullName>
    </recommendedName>
</protein>
<evidence type="ECO:0000313" key="2">
    <source>
        <dbReference type="EMBL" id="QDU86268.1"/>
    </source>
</evidence>
<dbReference type="Gene3D" id="1.50.10.20">
    <property type="match status" value="1"/>
</dbReference>
<reference evidence="2 3" key="1">
    <citation type="submission" date="2019-02" db="EMBL/GenBank/DDBJ databases">
        <title>Deep-cultivation of Planctomycetes and their phenomic and genomic characterization uncovers novel biology.</title>
        <authorList>
            <person name="Wiegand S."/>
            <person name="Jogler M."/>
            <person name="Boedeker C."/>
            <person name="Pinto D."/>
            <person name="Vollmers J."/>
            <person name="Rivas-Marin E."/>
            <person name="Kohn T."/>
            <person name="Peeters S.H."/>
            <person name="Heuer A."/>
            <person name="Rast P."/>
            <person name="Oberbeckmann S."/>
            <person name="Bunk B."/>
            <person name="Jeske O."/>
            <person name="Meyerdierks A."/>
            <person name="Storesund J.E."/>
            <person name="Kallscheuer N."/>
            <person name="Luecker S."/>
            <person name="Lage O.M."/>
            <person name="Pohl T."/>
            <person name="Merkel B.J."/>
            <person name="Hornburger P."/>
            <person name="Mueller R.-W."/>
            <person name="Bruemmer F."/>
            <person name="Labrenz M."/>
            <person name="Spormann A.M."/>
            <person name="Op den Camp H."/>
            <person name="Overmann J."/>
            <person name="Amann R."/>
            <person name="Jetten M.S.M."/>
            <person name="Mascher T."/>
            <person name="Medema M.H."/>
            <person name="Devos D.P."/>
            <person name="Kaster A.-K."/>
            <person name="Ovreas L."/>
            <person name="Rohde M."/>
            <person name="Galperin M.Y."/>
            <person name="Jogler C."/>
        </authorList>
    </citation>
    <scope>NUCLEOTIDE SEQUENCE [LARGE SCALE GENOMIC DNA]</scope>
    <source>
        <strain evidence="2 3">Pla163</strain>
    </source>
</reference>
<organism evidence="2 3">
    <name type="scientific">Rohdeia mirabilis</name>
    <dbReference type="NCBI Taxonomy" id="2528008"/>
    <lineage>
        <taxon>Bacteria</taxon>
        <taxon>Pseudomonadati</taxon>
        <taxon>Planctomycetota</taxon>
        <taxon>Planctomycetia</taxon>
        <taxon>Planctomycetia incertae sedis</taxon>
        <taxon>Rohdeia</taxon>
    </lineage>
</organism>
<proteinExistence type="predicted"/>
<evidence type="ECO:0000313" key="3">
    <source>
        <dbReference type="Proteomes" id="UP000319342"/>
    </source>
</evidence>
<accession>A0A518D468</accession>
<name>A0A518D468_9BACT</name>
<sequence precursor="true">MLIAPFALVLALQSAPDDAATAPIAATVTAPDAAAVGASLEAAVRELLGAQESYVPDNAVGGMPDEKLEAWQEGEAARLEKLRAENGPGVEWPYEGVYRVRSGRRAIIPPGYRVGGTAIVCEALVAAPGLDEDAPRVAAIGRSLEFMASMLDPDDGDAGLAPGPKEGYDVRGWGHAQALSLYVQLLARDAKSAFPTGEQRERIAALVPHLVHCLAVNETRGGGWNYAGGAVSPFMTATTLDALMDARDAGFEVDAELITRALDALEKNRAENGAFEYSGRARGEVAMHASAARSAAAELVLLRAGRSDTDRLHAAVLGFFDGWDELLVRKSQQGTHDPPYAIAPYYFMYGHTWAARAIAALDSERRPALRERLLEHLWRTREGSGVWNDRIFPRSASYGTAMAVLAITAG</sequence>
<dbReference type="OrthoDB" id="237218at2"/>